<organism evidence="2 3">
    <name type="scientific">Actinoplanes couchii</name>
    <dbReference type="NCBI Taxonomy" id="403638"/>
    <lineage>
        <taxon>Bacteria</taxon>
        <taxon>Bacillati</taxon>
        <taxon>Actinomycetota</taxon>
        <taxon>Actinomycetes</taxon>
        <taxon>Micromonosporales</taxon>
        <taxon>Micromonosporaceae</taxon>
        <taxon>Actinoplanes</taxon>
    </lineage>
</organism>
<evidence type="ECO:0000313" key="2">
    <source>
        <dbReference type="EMBL" id="GID59133.1"/>
    </source>
</evidence>
<sequence>MTPLDAARRLVAAFAAHDTAGYFGCFAADATFLFHTTPGLLRSRSDYEQLWYGWERDGFRVLSCDSSDQHVQEYGDTAIFTHRVRTTVFLEGSEQILSERETIVFRRDGDTWLAVHEHLSGDPA</sequence>
<keyword evidence="3" id="KW-1185">Reference proteome</keyword>
<dbReference type="Proteomes" id="UP000612282">
    <property type="component" value="Unassembled WGS sequence"/>
</dbReference>
<gene>
    <name evidence="2" type="ORF">Aco03nite_075370</name>
</gene>
<evidence type="ECO:0000259" key="1">
    <source>
        <dbReference type="Pfam" id="PF13474"/>
    </source>
</evidence>
<proteinExistence type="predicted"/>
<evidence type="ECO:0000313" key="3">
    <source>
        <dbReference type="Proteomes" id="UP000612282"/>
    </source>
</evidence>
<feature type="domain" description="SnoaL-like" evidence="1">
    <location>
        <begin position="7"/>
        <end position="120"/>
    </location>
</feature>
<dbReference type="EMBL" id="BOMG01000094">
    <property type="protein sequence ID" value="GID59133.1"/>
    <property type="molecule type" value="Genomic_DNA"/>
</dbReference>
<dbReference type="Pfam" id="PF13474">
    <property type="entry name" value="SnoaL_3"/>
    <property type="match status" value="1"/>
</dbReference>
<comment type="caution">
    <text evidence="2">The sequence shown here is derived from an EMBL/GenBank/DDBJ whole genome shotgun (WGS) entry which is preliminary data.</text>
</comment>
<dbReference type="InterPro" id="IPR032710">
    <property type="entry name" value="NTF2-like_dom_sf"/>
</dbReference>
<dbReference type="Gene3D" id="3.10.450.50">
    <property type="match status" value="1"/>
</dbReference>
<dbReference type="InterPro" id="IPR037401">
    <property type="entry name" value="SnoaL-like"/>
</dbReference>
<accession>A0ABQ3XKW5</accession>
<dbReference type="SUPFAM" id="SSF54427">
    <property type="entry name" value="NTF2-like"/>
    <property type="match status" value="1"/>
</dbReference>
<reference evidence="2 3" key="1">
    <citation type="submission" date="2021-01" db="EMBL/GenBank/DDBJ databases">
        <title>Whole genome shotgun sequence of Actinoplanes couchii NBRC 106145.</title>
        <authorList>
            <person name="Komaki H."/>
            <person name="Tamura T."/>
        </authorList>
    </citation>
    <scope>NUCLEOTIDE SEQUENCE [LARGE SCALE GENOMIC DNA]</scope>
    <source>
        <strain evidence="2 3">NBRC 106145</strain>
    </source>
</reference>
<name>A0ABQ3XKW5_9ACTN</name>
<protein>
    <recommendedName>
        <fullName evidence="1">SnoaL-like domain-containing protein</fullName>
    </recommendedName>
</protein>
<dbReference type="RefSeq" id="WP_203804899.1">
    <property type="nucleotide sequence ID" value="NZ_BAAAQE010000094.1"/>
</dbReference>